<evidence type="ECO:0008006" key="3">
    <source>
        <dbReference type="Google" id="ProtNLM"/>
    </source>
</evidence>
<dbReference type="Proteomes" id="UP001624684">
    <property type="component" value="Unassembled WGS sequence"/>
</dbReference>
<evidence type="ECO:0000313" key="1">
    <source>
        <dbReference type="EMBL" id="MFL1731647.1"/>
    </source>
</evidence>
<sequence>MKKLLFAVSVFGLLGGCAVTDTTGKPVPIVIQASSPNAVLIDGRLKDHHLPIHVCKIKPFTKTYQSESTNRGKAKLDVLKQCAADVHEMFCQKDEIECTEYQ</sequence>
<protein>
    <recommendedName>
        <fullName evidence="3">Lipoprotein</fullName>
    </recommendedName>
</protein>
<reference evidence="1 2" key="1">
    <citation type="submission" date="2024-11" db="EMBL/GenBank/DDBJ databases">
        <title>First Report of Moraxella oculi in Brazil in an Infectious Bovine Keratoconjunctivitis Outbreak.</title>
        <authorList>
            <person name="Carvalho C.V."/>
            <person name="Domingues R."/>
            <person name="Coutinho C."/>
            <person name="Honorio N.T.B.S."/>
            <person name="Faza D.R.L.R."/>
            <person name="Carvalho W.A."/>
            <person name="Machado A.B.F."/>
            <person name="Martins M.F."/>
            <person name="Gaspar E.B."/>
        </authorList>
    </citation>
    <scope>NUCLEOTIDE SEQUENCE [LARGE SCALE GENOMIC DNA]</scope>
    <source>
        <strain evidence="1 2">2117LE</strain>
    </source>
</reference>
<proteinExistence type="predicted"/>
<gene>
    <name evidence="1" type="ORF">ACJHVH_01335</name>
</gene>
<keyword evidence="2" id="KW-1185">Reference proteome</keyword>
<accession>A0ABW8U6D9</accession>
<evidence type="ECO:0000313" key="2">
    <source>
        <dbReference type="Proteomes" id="UP001624684"/>
    </source>
</evidence>
<dbReference type="PROSITE" id="PS51257">
    <property type="entry name" value="PROKAR_LIPOPROTEIN"/>
    <property type="match status" value="1"/>
</dbReference>
<dbReference type="RefSeq" id="WP_249097511.1">
    <property type="nucleotide sequence ID" value="NZ_JAMBAQ010000001.1"/>
</dbReference>
<name>A0ABW8U6D9_9GAMM</name>
<organism evidence="1 2">
    <name type="scientific">Moraxella oculi</name>
    <dbReference type="NCBI Taxonomy" id="2940516"/>
    <lineage>
        <taxon>Bacteria</taxon>
        <taxon>Pseudomonadati</taxon>
        <taxon>Pseudomonadota</taxon>
        <taxon>Gammaproteobacteria</taxon>
        <taxon>Moraxellales</taxon>
        <taxon>Moraxellaceae</taxon>
        <taxon>Moraxella</taxon>
    </lineage>
</organism>
<dbReference type="EMBL" id="JBJJXE010000001">
    <property type="protein sequence ID" value="MFL1731647.1"/>
    <property type="molecule type" value="Genomic_DNA"/>
</dbReference>
<comment type="caution">
    <text evidence="1">The sequence shown here is derived from an EMBL/GenBank/DDBJ whole genome shotgun (WGS) entry which is preliminary data.</text>
</comment>